<dbReference type="Proteomes" id="UP000250275">
    <property type="component" value="Unassembled WGS sequence"/>
</dbReference>
<evidence type="ECO:0000256" key="4">
    <source>
        <dbReference type="ARBA" id="ARBA00022692"/>
    </source>
</evidence>
<feature type="transmembrane region" description="Helical" evidence="10">
    <location>
        <begin position="20"/>
        <end position="44"/>
    </location>
</feature>
<keyword evidence="5 10" id="KW-0552">Olfaction</keyword>
<comment type="caution">
    <text evidence="10">Lacks conserved residue(s) required for the propagation of feature annotation.</text>
</comment>
<evidence type="ECO:0000313" key="12">
    <source>
        <dbReference type="Proteomes" id="UP000250275"/>
    </source>
</evidence>
<evidence type="ECO:0000256" key="7">
    <source>
        <dbReference type="ARBA" id="ARBA00023136"/>
    </source>
</evidence>
<keyword evidence="7 10" id="KW-0472">Membrane</keyword>
<keyword evidence="3 10" id="KW-0716">Sensory transduction</keyword>
<comment type="subcellular location">
    <subcellularLocation>
        <location evidence="1 10">Cell membrane</location>
        <topology evidence="1 10">Multi-pass membrane protein</topology>
    </subcellularLocation>
</comment>
<evidence type="ECO:0000256" key="6">
    <source>
        <dbReference type="ARBA" id="ARBA00022989"/>
    </source>
</evidence>
<keyword evidence="12" id="KW-1185">Reference proteome</keyword>
<evidence type="ECO:0000256" key="5">
    <source>
        <dbReference type="ARBA" id="ARBA00022725"/>
    </source>
</evidence>
<evidence type="ECO:0000256" key="9">
    <source>
        <dbReference type="ARBA" id="ARBA00023224"/>
    </source>
</evidence>
<reference evidence="11 12" key="1">
    <citation type="submission" date="2015-07" db="EMBL/GenBank/DDBJ databases">
        <title>The genome of Eufriesea mexicana.</title>
        <authorList>
            <person name="Pan H."/>
            <person name="Kapheim K."/>
        </authorList>
    </citation>
    <scope>NUCLEOTIDE SEQUENCE [LARGE SCALE GENOMIC DNA]</scope>
    <source>
        <strain evidence="11">0111107269</strain>
        <tissue evidence="11">Whole body</tissue>
    </source>
</reference>
<evidence type="ECO:0000256" key="10">
    <source>
        <dbReference type="RuleBase" id="RU351113"/>
    </source>
</evidence>
<dbReference type="GO" id="GO:0005886">
    <property type="term" value="C:plasma membrane"/>
    <property type="evidence" value="ECO:0007669"/>
    <property type="project" value="UniProtKB-SubCell"/>
</dbReference>
<feature type="transmembrane region" description="Helical" evidence="10">
    <location>
        <begin position="120"/>
        <end position="139"/>
    </location>
</feature>
<comment type="similarity">
    <text evidence="10">Belongs to the insect chemoreceptor superfamily. Heteromeric odorant receptor channel (TC 1.A.69) family.</text>
</comment>
<dbReference type="AlphaFoldDB" id="A0A310SGR1"/>
<feature type="transmembrane region" description="Helical" evidence="10">
    <location>
        <begin position="65"/>
        <end position="85"/>
    </location>
</feature>
<organism evidence="11 12">
    <name type="scientific">Eufriesea mexicana</name>
    <dbReference type="NCBI Taxonomy" id="516756"/>
    <lineage>
        <taxon>Eukaryota</taxon>
        <taxon>Metazoa</taxon>
        <taxon>Ecdysozoa</taxon>
        <taxon>Arthropoda</taxon>
        <taxon>Hexapoda</taxon>
        <taxon>Insecta</taxon>
        <taxon>Pterygota</taxon>
        <taxon>Neoptera</taxon>
        <taxon>Endopterygota</taxon>
        <taxon>Hymenoptera</taxon>
        <taxon>Apocrita</taxon>
        <taxon>Aculeata</taxon>
        <taxon>Apoidea</taxon>
        <taxon>Anthophila</taxon>
        <taxon>Apidae</taxon>
        <taxon>Eufriesea</taxon>
    </lineage>
</organism>
<dbReference type="PANTHER" id="PTHR21137:SF35">
    <property type="entry name" value="ODORANT RECEPTOR 19A-RELATED"/>
    <property type="match status" value="1"/>
</dbReference>
<dbReference type="Pfam" id="PF02949">
    <property type="entry name" value="7tm_6"/>
    <property type="match status" value="1"/>
</dbReference>
<proteinExistence type="inferred from homology"/>
<evidence type="ECO:0000256" key="3">
    <source>
        <dbReference type="ARBA" id="ARBA00022606"/>
    </source>
</evidence>
<evidence type="ECO:0000256" key="2">
    <source>
        <dbReference type="ARBA" id="ARBA00022475"/>
    </source>
</evidence>
<evidence type="ECO:0000256" key="8">
    <source>
        <dbReference type="ARBA" id="ARBA00023170"/>
    </source>
</evidence>
<accession>A0A310SGR1</accession>
<keyword evidence="6 10" id="KW-1133">Transmembrane helix</keyword>
<sequence length="382" mass="44660">MSPVNTISPSVKFGLRFSGIWPGTPFPLVYKFIWVTTLSTIQTYQYKYIIMNFRSESFMQNVDNLSISLSFTVVYIKLVLTWINYGCFSDILFTMEEDCEKYSVMDVNNLIAKTGQVSNFLTNIIMFSYTASAVFYLICDLISQDLTDVAHRQLYFRMELPFEFHKSPIYEILIIAQFFIHIAGCKIDIMCQQLMEYPRKKESHVKVFIKQFQEIISFTQKIEKYFTYIAVSQFLSNTIVSCCKGFTIAATLGTDDAVPRMIQSIMYYIIMCAEAFVYCYSGEYLCTKSKTISDSVYDFLWYELHPRESQLLVPVILRSQKGFILTFGKFSNLSLESFSRVSYSFFVLGNFYFLYRTICTVTYLDKEIVRNTRVSFWKPNTY</sequence>
<keyword evidence="2" id="KW-1003">Cell membrane</keyword>
<dbReference type="OrthoDB" id="6765072at2759"/>
<evidence type="ECO:0000313" key="11">
    <source>
        <dbReference type="EMBL" id="OAD57499.1"/>
    </source>
</evidence>
<dbReference type="GO" id="GO:0005549">
    <property type="term" value="F:odorant binding"/>
    <property type="evidence" value="ECO:0007669"/>
    <property type="project" value="InterPro"/>
</dbReference>
<keyword evidence="8 10" id="KW-0675">Receptor</keyword>
<evidence type="ECO:0000256" key="1">
    <source>
        <dbReference type="ARBA" id="ARBA00004651"/>
    </source>
</evidence>
<gene>
    <name evidence="11" type="ORF">WN48_01949</name>
</gene>
<dbReference type="EMBL" id="KQ761473">
    <property type="protein sequence ID" value="OAD57499.1"/>
    <property type="molecule type" value="Genomic_DNA"/>
</dbReference>
<dbReference type="InterPro" id="IPR004117">
    <property type="entry name" value="7tm6_olfct_rcpt"/>
</dbReference>
<name>A0A310SGR1_9HYME</name>
<dbReference type="GO" id="GO:0007165">
    <property type="term" value="P:signal transduction"/>
    <property type="evidence" value="ECO:0007669"/>
    <property type="project" value="UniProtKB-KW"/>
</dbReference>
<keyword evidence="4 10" id="KW-0812">Transmembrane</keyword>
<dbReference type="GO" id="GO:0004984">
    <property type="term" value="F:olfactory receptor activity"/>
    <property type="evidence" value="ECO:0007669"/>
    <property type="project" value="InterPro"/>
</dbReference>
<dbReference type="PANTHER" id="PTHR21137">
    <property type="entry name" value="ODORANT RECEPTOR"/>
    <property type="match status" value="1"/>
</dbReference>
<keyword evidence="9 10" id="KW-0807">Transducer</keyword>
<protein>
    <recommendedName>
        <fullName evidence="10">Odorant receptor</fullName>
    </recommendedName>
</protein>